<dbReference type="EMBL" id="CAXAMM010042295">
    <property type="protein sequence ID" value="CAK9103994.1"/>
    <property type="molecule type" value="Genomic_DNA"/>
</dbReference>
<proteinExistence type="predicted"/>
<keyword evidence="2" id="KW-1185">Reference proteome</keyword>
<comment type="caution">
    <text evidence="1">The sequence shown here is derived from an EMBL/GenBank/DDBJ whole genome shotgun (WGS) entry which is preliminary data.</text>
</comment>
<evidence type="ECO:0000313" key="1">
    <source>
        <dbReference type="EMBL" id="CAK9103994.1"/>
    </source>
</evidence>
<protein>
    <submittedName>
        <fullName evidence="1">Uncharacterized protein</fullName>
    </submittedName>
</protein>
<gene>
    <name evidence="1" type="ORF">SCF082_LOCUS48553</name>
</gene>
<evidence type="ECO:0000313" key="2">
    <source>
        <dbReference type="Proteomes" id="UP001642464"/>
    </source>
</evidence>
<organism evidence="1 2">
    <name type="scientific">Durusdinium trenchii</name>
    <dbReference type="NCBI Taxonomy" id="1381693"/>
    <lineage>
        <taxon>Eukaryota</taxon>
        <taxon>Sar</taxon>
        <taxon>Alveolata</taxon>
        <taxon>Dinophyceae</taxon>
        <taxon>Suessiales</taxon>
        <taxon>Symbiodiniaceae</taxon>
        <taxon>Durusdinium</taxon>
    </lineage>
</organism>
<name>A0ABP0RTM3_9DINO</name>
<accession>A0ABP0RTM3</accession>
<dbReference type="Proteomes" id="UP001642464">
    <property type="component" value="Unassembled WGS sequence"/>
</dbReference>
<reference evidence="1 2" key="1">
    <citation type="submission" date="2024-02" db="EMBL/GenBank/DDBJ databases">
        <authorList>
            <person name="Chen Y."/>
            <person name="Shah S."/>
            <person name="Dougan E. K."/>
            <person name="Thang M."/>
            <person name="Chan C."/>
        </authorList>
    </citation>
    <scope>NUCLEOTIDE SEQUENCE [LARGE SCALE GENOMIC DNA]</scope>
</reference>
<sequence length="58" mass="6372">MVPTSSIAEQCKEIANQGRVLLSVSLVEEPDDQHPPRCSQSPGSEISDRCIRGAWFCL</sequence>